<organism evidence="4 6">
    <name type="scientific">Leyella lascolaii</name>
    <dbReference type="NCBI Taxonomy" id="1776379"/>
    <lineage>
        <taxon>Bacteria</taxon>
        <taxon>Pseudomonadati</taxon>
        <taxon>Bacteroidota</taxon>
        <taxon>Bacteroidia</taxon>
        <taxon>Bacteroidales</taxon>
        <taxon>Prevotellaceae</taxon>
        <taxon>Leyella</taxon>
    </lineage>
</organism>
<evidence type="ECO:0000313" key="5">
    <source>
        <dbReference type="Proteomes" id="UP001167831"/>
    </source>
</evidence>
<dbReference type="InterPro" id="IPR025485">
    <property type="entry name" value="DUF4377"/>
</dbReference>
<sequence>MKIKRLSLFLLTALSLMLVGCGNDDGTDDSYVDIVMHVSENTVWNQVRGIDEPKEYMLVKERSASSWQELAIGSIEGFDYVRGHAYELKVRKYVLANPSQGGTKYVYRLLGIISDVTVSPGGVPDEAKFKLKMVQLETFMHLDTPLAAPFDMLKFRVTDNNDVYSPVGFPEFLQYYDSLVVSSPEMPDTYCLYKKEHDYNSASERFMSQFSSYFFVKKDFQIFLKGYKDGEVKYEYKVDQIMRERDFLGIDWKYGDVVLDNPKTSGIYCVLDNRYEYMLTDTQVRNNIPYVEIGVAYTSGLTDAEYIKRQENGLRWLLEEHLGEKITETRSEFKTVPEGAEVVETYGNATTRAALVHTNGDDLHAERYYIITEKK</sequence>
<dbReference type="EMBL" id="JAUEIF010000015">
    <property type="protein sequence ID" value="MDN0026289.1"/>
    <property type="molecule type" value="Genomic_DNA"/>
</dbReference>
<keyword evidence="5" id="KW-1185">Reference proteome</keyword>
<dbReference type="PROSITE" id="PS51257">
    <property type="entry name" value="PROKAR_LIPOPROTEIN"/>
    <property type="match status" value="1"/>
</dbReference>
<comment type="caution">
    <text evidence="4">The sequence shown here is derived from an EMBL/GenBank/DDBJ whole genome shotgun (WGS) entry which is preliminary data.</text>
</comment>
<dbReference type="Proteomes" id="UP001168478">
    <property type="component" value="Unassembled WGS sequence"/>
</dbReference>
<protein>
    <submittedName>
        <fullName evidence="4">DUF4377 domain-containing protein</fullName>
    </submittedName>
</protein>
<proteinExistence type="predicted"/>
<evidence type="ECO:0000256" key="1">
    <source>
        <dbReference type="SAM" id="SignalP"/>
    </source>
</evidence>
<evidence type="ECO:0000313" key="3">
    <source>
        <dbReference type="EMBL" id="MDN0022452.1"/>
    </source>
</evidence>
<dbReference type="EMBL" id="JAUEIE010000004">
    <property type="protein sequence ID" value="MDN0022452.1"/>
    <property type="molecule type" value="Genomic_DNA"/>
</dbReference>
<feature type="signal peptide" evidence="1">
    <location>
        <begin position="1"/>
        <end position="22"/>
    </location>
</feature>
<gene>
    <name evidence="3" type="ORF">QVN81_05360</name>
    <name evidence="4" type="ORF">QVN84_12295</name>
</gene>
<keyword evidence="1" id="KW-0732">Signal</keyword>
<evidence type="ECO:0000313" key="6">
    <source>
        <dbReference type="Proteomes" id="UP001168478"/>
    </source>
</evidence>
<evidence type="ECO:0000313" key="4">
    <source>
        <dbReference type="EMBL" id="MDN0026289.1"/>
    </source>
</evidence>
<feature type="chain" id="PRO_5043499295" evidence="1">
    <location>
        <begin position="23"/>
        <end position="375"/>
    </location>
</feature>
<reference evidence="4" key="1">
    <citation type="submission" date="2023-06" db="EMBL/GenBank/DDBJ databases">
        <authorList>
            <person name="Zeman M."/>
            <person name="Kubasova T."/>
            <person name="Jahodarova E."/>
            <person name="Nykrynova M."/>
            <person name="Rychlik I."/>
        </authorList>
    </citation>
    <scope>NUCLEOTIDE SEQUENCE</scope>
    <source>
        <strain evidence="4">ET15</strain>
        <strain evidence="3">ET37</strain>
    </source>
</reference>
<evidence type="ECO:0000259" key="2">
    <source>
        <dbReference type="Pfam" id="PF14302"/>
    </source>
</evidence>
<dbReference type="AlphaFoldDB" id="A0AAW7JKL9"/>
<dbReference type="RefSeq" id="WP_289824994.1">
    <property type="nucleotide sequence ID" value="NZ_JAUEIE010000004.1"/>
</dbReference>
<reference evidence="4" key="2">
    <citation type="submission" date="2023-08" db="EMBL/GenBank/DDBJ databases">
        <title>Identification and characterization of horizontal gene transfer across gut microbiota members of farm animals based on homology search.</title>
        <authorList>
            <person name="Schwarzerova J."/>
            <person name="Nykrynova M."/>
            <person name="Jureckova K."/>
            <person name="Cejkova D."/>
            <person name="Rychlik I."/>
        </authorList>
    </citation>
    <scope>NUCLEOTIDE SEQUENCE</scope>
    <source>
        <strain evidence="4">ET15</strain>
        <strain evidence="3">ET37</strain>
    </source>
</reference>
<feature type="domain" description="DUF4377" evidence="2">
    <location>
        <begin position="52"/>
        <end position="114"/>
    </location>
</feature>
<dbReference type="Pfam" id="PF14302">
    <property type="entry name" value="DUF4377"/>
    <property type="match status" value="1"/>
</dbReference>
<accession>A0AAW7JKL9</accession>
<dbReference type="Proteomes" id="UP001167831">
    <property type="component" value="Unassembled WGS sequence"/>
</dbReference>
<name>A0AAW7JKL9_9BACT</name>